<feature type="chain" id="PRO_5045739367" description="Lipoprotein" evidence="1">
    <location>
        <begin position="22"/>
        <end position="198"/>
    </location>
</feature>
<evidence type="ECO:0000313" key="2">
    <source>
        <dbReference type="EMBL" id="UOO92031.1"/>
    </source>
</evidence>
<protein>
    <recommendedName>
        <fullName evidence="4">Lipoprotein</fullName>
    </recommendedName>
</protein>
<sequence length="198" mass="22150">MNNWRKCFAVLALVVSLSACQSVLPNRQLDFQVDGGAVKSFQMTERGALPASDGTYHVENLGLMLYQADNGQLEYAWNFVVNVEKKAPSHIQVSQVLNDGTAQALITDEFLSDKRGDAWRNLDDGSRSQVLAQRWHAVSKGKNMAQVAWLNQPETETMFVFKIEIQAQDGSRSVLYQPMVLAPDSKQQYLKLMAQIPS</sequence>
<dbReference type="RefSeq" id="WP_019959302.1">
    <property type="nucleotide sequence ID" value="NZ_CP091512.1"/>
</dbReference>
<gene>
    <name evidence="2" type="ORF">LVJ81_10415</name>
</gene>
<keyword evidence="1" id="KW-0732">Signal</keyword>
<dbReference type="PROSITE" id="PS51257">
    <property type="entry name" value="PROKAR_LIPOPROTEIN"/>
    <property type="match status" value="1"/>
</dbReference>
<reference evidence="2" key="2">
    <citation type="journal article" date="2022" name="Res Sq">
        <title>Evolution of multicellular longitudinally dividing oral cavity symbionts (Neisseriaceae).</title>
        <authorList>
            <person name="Nyongesa S."/>
            <person name="Weber P."/>
            <person name="Bernet E."/>
            <person name="Pullido F."/>
            <person name="Nieckarz M."/>
            <person name="Delaby M."/>
            <person name="Nieves C."/>
            <person name="Viehboeck T."/>
            <person name="Krause N."/>
            <person name="Rivera-Millot A."/>
            <person name="Nakamura A."/>
            <person name="Vischer N."/>
            <person name="VanNieuwenhze M."/>
            <person name="Brun Y."/>
            <person name="Cava F."/>
            <person name="Bulgheresi S."/>
            <person name="Veyrier F."/>
        </authorList>
    </citation>
    <scope>NUCLEOTIDE SEQUENCE</scope>
    <source>
        <strain evidence="2">SAG 1488-6</strain>
    </source>
</reference>
<name>A0ABY4E9P3_VITST</name>
<proteinExistence type="predicted"/>
<dbReference type="EMBL" id="CP091512">
    <property type="protein sequence ID" value="UOO92031.1"/>
    <property type="molecule type" value="Genomic_DNA"/>
</dbReference>
<reference evidence="2" key="1">
    <citation type="submission" date="2021-12" db="EMBL/GenBank/DDBJ databases">
        <authorList>
            <person name="Veyrier F.J."/>
        </authorList>
    </citation>
    <scope>NUCLEOTIDE SEQUENCE</scope>
    <source>
        <strain evidence="2">SAG 1488-6</strain>
    </source>
</reference>
<dbReference type="Proteomes" id="UP000832034">
    <property type="component" value="Chromosome"/>
</dbReference>
<evidence type="ECO:0000313" key="3">
    <source>
        <dbReference type="Proteomes" id="UP000832034"/>
    </source>
</evidence>
<keyword evidence="3" id="KW-1185">Reference proteome</keyword>
<evidence type="ECO:0008006" key="4">
    <source>
        <dbReference type="Google" id="ProtNLM"/>
    </source>
</evidence>
<evidence type="ECO:0000256" key="1">
    <source>
        <dbReference type="SAM" id="SignalP"/>
    </source>
</evidence>
<feature type="signal peptide" evidence="1">
    <location>
        <begin position="1"/>
        <end position="21"/>
    </location>
</feature>
<organism evidence="2 3">
    <name type="scientific">Vitreoscilla stercoraria</name>
    <dbReference type="NCBI Taxonomy" id="61"/>
    <lineage>
        <taxon>Bacteria</taxon>
        <taxon>Pseudomonadati</taxon>
        <taxon>Pseudomonadota</taxon>
        <taxon>Betaproteobacteria</taxon>
        <taxon>Neisseriales</taxon>
        <taxon>Neisseriaceae</taxon>
        <taxon>Vitreoscilla</taxon>
    </lineage>
</organism>
<accession>A0ABY4E9P3</accession>